<dbReference type="Proteomes" id="UP000005408">
    <property type="component" value="Unassembled WGS sequence"/>
</dbReference>
<feature type="chain" id="PRO_5042431648" description="Chitin-binding type-4 domain-containing protein" evidence="1">
    <location>
        <begin position="23"/>
        <end position="229"/>
    </location>
</feature>
<keyword evidence="4" id="KW-1185">Reference proteome</keyword>
<dbReference type="PANTHER" id="PTHR21113:SF4">
    <property type="entry name" value="CHITIN-BINDING TYPE-4 DOMAIN-CONTAINING PROTEIN"/>
    <property type="match status" value="1"/>
</dbReference>
<feature type="domain" description="Chitin-binding type-4" evidence="2">
    <location>
        <begin position="23"/>
        <end position="212"/>
    </location>
</feature>
<dbReference type="InterPro" id="IPR004302">
    <property type="entry name" value="Cellulose/chitin-bd_N"/>
</dbReference>
<organism evidence="3 4">
    <name type="scientific">Magallana gigas</name>
    <name type="common">Pacific oyster</name>
    <name type="synonym">Crassostrea gigas</name>
    <dbReference type="NCBI Taxonomy" id="29159"/>
    <lineage>
        <taxon>Eukaryota</taxon>
        <taxon>Metazoa</taxon>
        <taxon>Spiralia</taxon>
        <taxon>Lophotrochozoa</taxon>
        <taxon>Mollusca</taxon>
        <taxon>Bivalvia</taxon>
        <taxon>Autobranchia</taxon>
        <taxon>Pteriomorphia</taxon>
        <taxon>Ostreida</taxon>
        <taxon>Ostreoidea</taxon>
        <taxon>Ostreidae</taxon>
        <taxon>Magallana</taxon>
    </lineage>
</organism>
<evidence type="ECO:0000313" key="3">
    <source>
        <dbReference type="EnsemblMetazoa" id="G288.1:cds"/>
    </source>
</evidence>
<sequence>METISVLFALTVAGGLVSLAEAHGRLILPPSRSSMWRFGFPTPKNYQDMQLWCGGSWNQWGLNGGRCGVCGDPYQQNPRENEAGGKYATGIISRCYRYFPTGQIIAVQVDLTVNHLGYFEFRLCEHNDTSTPTSQACLDANLLQFADGSTRHYVRERDYGVMTLNLRIPPTVVCTQCVLQWKYHTGNSWGRDKGGEGIGHGPQEEFYGCSDIAILPNCDDVTGKAATPH</sequence>
<dbReference type="Pfam" id="PF03067">
    <property type="entry name" value="LPMO_10"/>
    <property type="match status" value="1"/>
</dbReference>
<evidence type="ECO:0000256" key="1">
    <source>
        <dbReference type="SAM" id="SignalP"/>
    </source>
</evidence>
<protein>
    <recommendedName>
        <fullName evidence="2">Chitin-binding type-4 domain-containing protein</fullName>
    </recommendedName>
</protein>
<accession>A0A8W8LMM1</accession>
<dbReference type="OrthoDB" id="64893at2759"/>
<dbReference type="OMA" id="HMEWRIC"/>
<dbReference type="GeneID" id="105324920"/>
<dbReference type="AlphaFoldDB" id="A0A8W8LMM1"/>
<reference evidence="3" key="1">
    <citation type="submission" date="2022-08" db="UniProtKB">
        <authorList>
            <consortium name="EnsemblMetazoa"/>
        </authorList>
    </citation>
    <scope>IDENTIFICATION</scope>
    <source>
        <strain evidence="3">05x7-T-G4-1.051#20</strain>
    </source>
</reference>
<proteinExistence type="predicted"/>
<keyword evidence="1" id="KW-0732">Signal</keyword>
<dbReference type="KEGG" id="crg:105324920"/>
<dbReference type="EnsemblMetazoa" id="G288.2">
    <property type="protein sequence ID" value="G288.2:cds"/>
    <property type="gene ID" value="G288"/>
</dbReference>
<dbReference type="EnsemblMetazoa" id="G288.1">
    <property type="protein sequence ID" value="G288.1:cds"/>
    <property type="gene ID" value="G288"/>
</dbReference>
<evidence type="ECO:0000259" key="2">
    <source>
        <dbReference type="Pfam" id="PF03067"/>
    </source>
</evidence>
<dbReference type="RefSeq" id="XP_011422473.2">
    <property type="nucleotide sequence ID" value="XM_011424171.4"/>
</dbReference>
<dbReference type="EnsemblMetazoa" id="G288.3">
    <property type="protein sequence ID" value="G288.3:cds"/>
    <property type="gene ID" value="G288"/>
</dbReference>
<evidence type="ECO:0000313" key="4">
    <source>
        <dbReference type="Proteomes" id="UP000005408"/>
    </source>
</evidence>
<dbReference type="PANTHER" id="PTHR21113">
    <property type="entry name" value="AGAP001705-PA"/>
    <property type="match status" value="1"/>
</dbReference>
<feature type="signal peptide" evidence="1">
    <location>
        <begin position="1"/>
        <end position="22"/>
    </location>
</feature>
<name>A0A8W8LMM1_MAGGI</name>